<reference evidence="7 8" key="1">
    <citation type="journal article" date="2012" name="Genome Biol.">
        <title>Sequencing three crocodilian genomes to illuminate the evolution of archosaurs and amniotes.</title>
        <authorList>
            <person name="St John J.A."/>
            <person name="Braun E.L."/>
            <person name="Isberg S.R."/>
            <person name="Miles L.G."/>
            <person name="Chong A.Y."/>
            <person name="Gongora J."/>
            <person name="Dalzell P."/>
            <person name="Moran C."/>
            <person name="Bed'hom B."/>
            <person name="Abzhanov A."/>
            <person name="Burgess S.C."/>
            <person name="Cooksey A.M."/>
            <person name="Castoe T.A."/>
            <person name="Crawford N.G."/>
            <person name="Densmore L.D."/>
            <person name="Drew J.C."/>
            <person name="Edwards S.V."/>
            <person name="Faircloth B.C."/>
            <person name="Fujita M.K."/>
            <person name="Greenwold M.J."/>
            <person name="Hoffmann F.G."/>
            <person name="Howard J.M."/>
            <person name="Iguchi T."/>
            <person name="Janes D.E."/>
            <person name="Khan S.Y."/>
            <person name="Kohno S."/>
            <person name="de Koning A.J."/>
            <person name="Lance S.L."/>
            <person name="McCarthy F.M."/>
            <person name="McCormack J.E."/>
            <person name="Merchant M.E."/>
            <person name="Peterson D.G."/>
            <person name="Pollock D.D."/>
            <person name="Pourmand N."/>
            <person name="Raney B.J."/>
            <person name="Roessler K.A."/>
            <person name="Sanford J.R."/>
            <person name="Sawyer R.H."/>
            <person name="Schmidt C.J."/>
            <person name="Triplett E.W."/>
            <person name="Tuberville T.D."/>
            <person name="Venegas-Anaya M."/>
            <person name="Howard J.T."/>
            <person name="Jarvis E.D."/>
            <person name="Guillette L.J.Jr."/>
            <person name="Glenn T.C."/>
            <person name="Green R.E."/>
            <person name="Ray D.A."/>
        </authorList>
    </citation>
    <scope>NUCLEOTIDE SEQUENCE [LARGE SCALE GENOMIC DNA]</scope>
    <source>
        <strain evidence="7">KSC_2009_1</strain>
    </source>
</reference>
<comment type="subcellular location">
    <subcellularLocation>
        <location evidence="1">Membrane</location>
        <topology evidence="1">Single-pass membrane protein</topology>
    </subcellularLocation>
</comment>
<dbReference type="SMART" id="SM00034">
    <property type="entry name" value="CLECT"/>
    <property type="match status" value="1"/>
</dbReference>
<keyword evidence="5" id="KW-0812">Transmembrane</keyword>
<dbReference type="InterPro" id="IPR033992">
    <property type="entry name" value="NKR-like_CTLD"/>
</dbReference>
<evidence type="ECO:0000256" key="3">
    <source>
        <dbReference type="ARBA" id="ARBA00023157"/>
    </source>
</evidence>
<evidence type="ECO:0000313" key="8">
    <source>
        <dbReference type="Proteomes" id="UP000050525"/>
    </source>
</evidence>
<dbReference type="PANTHER" id="PTHR46490:SF3">
    <property type="entry name" value="C-TYPE LECTIN DOMAIN-CONTAINING PROTEIN"/>
    <property type="match status" value="1"/>
</dbReference>
<keyword evidence="5" id="KW-1133">Transmembrane helix</keyword>
<dbReference type="GO" id="GO:0007165">
    <property type="term" value="P:signal transduction"/>
    <property type="evidence" value="ECO:0007669"/>
    <property type="project" value="TreeGrafter"/>
</dbReference>
<dbReference type="InterPro" id="IPR016186">
    <property type="entry name" value="C-type_lectin-like/link_sf"/>
</dbReference>
<dbReference type="Proteomes" id="UP000050525">
    <property type="component" value="Unassembled WGS sequence"/>
</dbReference>
<dbReference type="PROSITE" id="PS50041">
    <property type="entry name" value="C_TYPE_LECTIN_2"/>
    <property type="match status" value="1"/>
</dbReference>
<dbReference type="InterPro" id="IPR052309">
    <property type="entry name" value="C-type_Lectin_Domain_Fam1"/>
</dbReference>
<keyword evidence="3" id="KW-1015">Disulfide bond</keyword>
<dbReference type="EMBL" id="AKHW03005553">
    <property type="protein sequence ID" value="KYO26357.1"/>
    <property type="molecule type" value="Genomic_DNA"/>
</dbReference>
<dbReference type="GO" id="GO:0030246">
    <property type="term" value="F:carbohydrate binding"/>
    <property type="evidence" value="ECO:0007669"/>
    <property type="project" value="UniProtKB-KW"/>
</dbReference>
<organism evidence="7 8">
    <name type="scientific">Alligator mississippiensis</name>
    <name type="common">American alligator</name>
    <dbReference type="NCBI Taxonomy" id="8496"/>
    <lineage>
        <taxon>Eukaryota</taxon>
        <taxon>Metazoa</taxon>
        <taxon>Chordata</taxon>
        <taxon>Craniata</taxon>
        <taxon>Vertebrata</taxon>
        <taxon>Euteleostomi</taxon>
        <taxon>Archelosauria</taxon>
        <taxon>Archosauria</taxon>
        <taxon>Crocodylia</taxon>
        <taxon>Alligatoridae</taxon>
        <taxon>Alligatorinae</taxon>
        <taxon>Alligator</taxon>
    </lineage>
</organism>
<keyword evidence="8" id="KW-1185">Reference proteome</keyword>
<keyword evidence="5" id="KW-0472">Membrane</keyword>
<gene>
    <name evidence="7" type="ORF">Y1Q_0022507</name>
</gene>
<keyword evidence="2" id="KW-0430">Lectin</keyword>
<dbReference type="Pfam" id="PF00059">
    <property type="entry name" value="Lectin_C"/>
    <property type="match status" value="1"/>
</dbReference>
<dbReference type="InterPro" id="IPR016187">
    <property type="entry name" value="CTDL_fold"/>
</dbReference>
<dbReference type="CDD" id="cd03593">
    <property type="entry name" value="CLECT_NK_receptors_like"/>
    <property type="match status" value="1"/>
</dbReference>
<evidence type="ECO:0000259" key="6">
    <source>
        <dbReference type="PROSITE" id="PS50041"/>
    </source>
</evidence>
<evidence type="ECO:0000256" key="4">
    <source>
        <dbReference type="ARBA" id="ARBA00023180"/>
    </source>
</evidence>
<evidence type="ECO:0000256" key="2">
    <source>
        <dbReference type="ARBA" id="ARBA00022734"/>
    </source>
</evidence>
<evidence type="ECO:0000313" key="7">
    <source>
        <dbReference type="EMBL" id="KYO26357.1"/>
    </source>
</evidence>
<comment type="caution">
    <text evidence="7">The sequence shown here is derived from an EMBL/GenBank/DDBJ whole genome shotgun (WGS) entry which is preliminary data.</text>
</comment>
<proteinExistence type="predicted"/>
<keyword evidence="4" id="KW-0325">Glycoprotein</keyword>
<evidence type="ECO:0000256" key="5">
    <source>
        <dbReference type="SAM" id="Phobius"/>
    </source>
</evidence>
<sequence>MPAKRKRGARVPGISILFEAREVGEQLDTRALSPKVSIWRHIAMVLGFLFLILLGVLIFTAYWVYRLSEESEKSLEAVDLENIHLVDMLQQLVSGLGYKCSTCELAWNQWSRHCYFQSEKQMTWQQGLKFCLKKDASLLKVSKMQELQFVQRMLTATSKVYAGERVFANYWIGLMYHQDVKGWVWTDGTTFSSNIFKLQATEGCVYFKKDTINVQSCTRWNYVICKKASRFGLD</sequence>
<dbReference type="AlphaFoldDB" id="A0A151MP89"/>
<feature type="transmembrane region" description="Helical" evidence="5">
    <location>
        <begin position="42"/>
        <end position="65"/>
    </location>
</feature>
<name>A0A151MP89_ALLMI</name>
<dbReference type="GO" id="GO:0005886">
    <property type="term" value="C:plasma membrane"/>
    <property type="evidence" value="ECO:0007669"/>
    <property type="project" value="TreeGrafter"/>
</dbReference>
<dbReference type="SUPFAM" id="SSF56436">
    <property type="entry name" value="C-type lectin-like"/>
    <property type="match status" value="1"/>
</dbReference>
<protein>
    <recommendedName>
        <fullName evidence="6">C-type lectin domain-containing protein</fullName>
    </recommendedName>
</protein>
<evidence type="ECO:0000256" key="1">
    <source>
        <dbReference type="ARBA" id="ARBA00004167"/>
    </source>
</evidence>
<feature type="domain" description="C-type lectin" evidence="6">
    <location>
        <begin position="110"/>
        <end position="226"/>
    </location>
</feature>
<dbReference type="PANTHER" id="PTHR46490">
    <property type="entry name" value="C-TYPE LECTIN DOMAIN FAMILY 12 MEMBER A-RELATED"/>
    <property type="match status" value="1"/>
</dbReference>
<dbReference type="Gene3D" id="3.10.100.10">
    <property type="entry name" value="Mannose-Binding Protein A, subunit A"/>
    <property type="match status" value="1"/>
</dbReference>
<dbReference type="GO" id="GO:0004888">
    <property type="term" value="F:transmembrane signaling receptor activity"/>
    <property type="evidence" value="ECO:0007669"/>
    <property type="project" value="TreeGrafter"/>
</dbReference>
<dbReference type="InterPro" id="IPR001304">
    <property type="entry name" value="C-type_lectin-like"/>
</dbReference>
<accession>A0A151MP89</accession>